<evidence type="ECO:0000256" key="10">
    <source>
        <dbReference type="ARBA" id="ARBA00034923"/>
    </source>
</evidence>
<feature type="domain" description="UvrD-like helicase ATP-binding" evidence="13">
    <location>
        <begin position="4"/>
        <end position="288"/>
    </location>
</feature>
<evidence type="ECO:0000256" key="7">
    <source>
        <dbReference type="ARBA" id="ARBA00023235"/>
    </source>
</evidence>
<feature type="binding site" evidence="12">
    <location>
        <begin position="25"/>
        <end position="32"/>
    </location>
    <ligand>
        <name>ATP</name>
        <dbReference type="ChEBI" id="CHEBI:30616"/>
    </ligand>
</feature>
<dbReference type="SUPFAM" id="SSF52540">
    <property type="entry name" value="P-loop containing nucleoside triphosphate hydrolases"/>
    <property type="match status" value="1"/>
</dbReference>
<dbReference type="GO" id="GO:0005524">
    <property type="term" value="F:ATP binding"/>
    <property type="evidence" value="ECO:0007669"/>
    <property type="project" value="UniProtKB-UniRule"/>
</dbReference>
<dbReference type="GO" id="GO:0016887">
    <property type="term" value="F:ATP hydrolysis activity"/>
    <property type="evidence" value="ECO:0007669"/>
    <property type="project" value="RHEA"/>
</dbReference>
<dbReference type="InterPro" id="IPR014016">
    <property type="entry name" value="UvrD-like_ATP-bd"/>
</dbReference>
<dbReference type="PROSITE" id="PS51217">
    <property type="entry name" value="UVRD_HELICASE_CTER"/>
    <property type="match status" value="1"/>
</dbReference>
<dbReference type="RefSeq" id="WP_120273829.1">
    <property type="nucleotide sequence ID" value="NZ_RAPN01000001.1"/>
</dbReference>
<evidence type="ECO:0000256" key="2">
    <source>
        <dbReference type="ARBA" id="ARBA00022741"/>
    </source>
</evidence>
<comment type="similarity">
    <text evidence="1">Belongs to the helicase family. UvrD subfamily.</text>
</comment>
<dbReference type="PANTHER" id="PTHR11070">
    <property type="entry name" value="UVRD / RECB / PCRA DNA HELICASE FAMILY MEMBER"/>
    <property type="match status" value="1"/>
</dbReference>
<evidence type="ECO:0000256" key="6">
    <source>
        <dbReference type="ARBA" id="ARBA00023125"/>
    </source>
</evidence>
<dbReference type="OrthoDB" id="9810135at2"/>
<dbReference type="Gene3D" id="1.10.486.10">
    <property type="entry name" value="PCRA, domain 4"/>
    <property type="match status" value="1"/>
</dbReference>
<dbReference type="Gene3D" id="1.10.10.160">
    <property type="match status" value="1"/>
</dbReference>
<evidence type="ECO:0000256" key="9">
    <source>
        <dbReference type="ARBA" id="ARBA00034808"/>
    </source>
</evidence>
<evidence type="ECO:0000313" key="15">
    <source>
        <dbReference type="EMBL" id="RKD92639.1"/>
    </source>
</evidence>
<proteinExistence type="inferred from homology"/>
<organism evidence="15 16">
    <name type="scientific">Mangrovibacterium diazotrophicum</name>
    <dbReference type="NCBI Taxonomy" id="1261403"/>
    <lineage>
        <taxon>Bacteria</taxon>
        <taxon>Pseudomonadati</taxon>
        <taxon>Bacteroidota</taxon>
        <taxon>Bacteroidia</taxon>
        <taxon>Marinilabiliales</taxon>
        <taxon>Prolixibacteraceae</taxon>
        <taxon>Mangrovibacterium</taxon>
    </lineage>
</organism>
<gene>
    <name evidence="15" type="ORF">BC643_3014</name>
</gene>
<evidence type="ECO:0000313" key="16">
    <source>
        <dbReference type="Proteomes" id="UP000283387"/>
    </source>
</evidence>
<keyword evidence="4 12" id="KW-0347">Helicase</keyword>
<keyword evidence="6" id="KW-0238">DNA-binding</keyword>
<dbReference type="AlphaFoldDB" id="A0A419WB23"/>
<dbReference type="Proteomes" id="UP000283387">
    <property type="component" value="Unassembled WGS sequence"/>
</dbReference>
<dbReference type="GO" id="GO:0043138">
    <property type="term" value="F:3'-5' DNA helicase activity"/>
    <property type="evidence" value="ECO:0007669"/>
    <property type="project" value="UniProtKB-EC"/>
</dbReference>
<evidence type="ECO:0000256" key="8">
    <source>
        <dbReference type="ARBA" id="ARBA00034617"/>
    </source>
</evidence>
<evidence type="ECO:0000259" key="14">
    <source>
        <dbReference type="PROSITE" id="PS51217"/>
    </source>
</evidence>
<comment type="catalytic activity">
    <reaction evidence="8">
        <text>Couples ATP hydrolysis with the unwinding of duplex DNA by translocating in the 3'-5' direction.</text>
        <dbReference type="EC" id="5.6.2.4"/>
    </reaction>
</comment>
<evidence type="ECO:0000256" key="5">
    <source>
        <dbReference type="ARBA" id="ARBA00022840"/>
    </source>
</evidence>
<name>A0A419WB23_9BACT</name>
<dbReference type="Pfam" id="PF00580">
    <property type="entry name" value="UvrD-helicase"/>
    <property type="match status" value="1"/>
</dbReference>
<keyword evidence="16" id="KW-1185">Reference proteome</keyword>
<dbReference type="Gene3D" id="3.40.50.300">
    <property type="entry name" value="P-loop containing nucleotide triphosphate hydrolases"/>
    <property type="match status" value="2"/>
</dbReference>
<dbReference type="InterPro" id="IPR027417">
    <property type="entry name" value="P-loop_NTPase"/>
</dbReference>
<comment type="catalytic activity">
    <reaction evidence="11">
        <text>ATP + H2O = ADP + phosphate + H(+)</text>
        <dbReference type="Rhea" id="RHEA:13065"/>
        <dbReference type="ChEBI" id="CHEBI:15377"/>
        <dbReference type="ChEBI" id="CHEBI:15378"/>
        <dbReference type="ChEBI" id="CHEBI:30616"/>
        <dbReference type="ChEBI" id="CHEBI:43474"/>
        <dbReference type="ChEBI" id="CHEBI:456216"/>
        <dbReference type="EC" id="5.6.2.4"/>
    </reaction>
</comment>
<reference evidence="15 16" key="1">
    <citation type="submission" date="2018-09" db="EMBL/GenBank/DDBJ databases">
        <title>Genomic Encyclopedia of Archaeal and Bacterial Type Strains, Phase II (KMG-II): from individual species to whole genera.</title>
        <authorList>
            <person name="Goeker M."/>
        </authorList>
    </citation>
    <scope>NUCLEOTIDE SEQUENCE [LARGE SCALE GENOMIC DNA]</scope>
    <source>
        <strain evidence="15 16">DSM 27148</strain>
    </source>
</reference>
<dbReference type="GO" id="GO:0000725">
    <property type="term" value="P:recombinational repair"/>
    <property type="evidence" value="ECO:0007669"/>
    <property type="project" value="TreeGrafter"/>
</dbReference>
<feature type="domain" description="UvrD-like helicase C-terminal" evidence="14">
    <location>
        <begin position="282"/>
        <end position="539"/>
    </location>
</feature>
<dbReference type="CDD" id="cd17932">
    <property type="entry name" value="DEXQc_UvrD"/>
    <property type="match status" value="1"/>
</dbReference>
<dbReference type="PROSITE" id="PS51198">
    <property type="entry name" value="UVRD_HELICASE_ATP_BIND"/>
    <property type="match status" value="1"/>
</dbReference>
<dbReference type="InterPro" id="IPR013986">
    <property type="entry name" value="DExx_box_DNA_helicase_dom_sf"/>
</dbReference>
<evidence type="ECO:0000256" key="12">
    <source>
        <dbReference type="PROSITE-ProRule" id="PRU00560"/>
    </source>
</evidence>
<evidence type="ECO:0000256" key="1">
    <source>
        <dbReference type="ARBA" id="ARBA00009922"/>
    </source>
</evidence>
<keyword evidence="2 12" id="KW-0547">Nucleotide-binding</keyword>
<dbReference type="EMBL" id="RAPN01000001">
    <property type="protein sequence ID" value="RKD92639.1"/>
    <property type="molecule type" value="Genomic_DNA"/>
</dbReference>
<keyword evidence="5 12" id="KW-0067">ATP-binding</keyword>
<keyword evidence="3 12" id="KW-0378">Hydrolase</keyword>
<evidence type="ECO:0000256" key="3">
    <source>
        <dbReference type="ARBA" id="ARBA00022801"/>
    </source>
</evidence>
<dbReference type="Pfam" id="PF13361">
    <property type="entry name" value="UvrD_C"/>
    <property type="match status" value="1"/>
</dbReference>
<evidence type="ECO:0000256" key="11">
    <source>
        <dbReference type="ARBA" id="ARBA00048988"/>
    </source>
</evidence>
<comment type="caution">
    <text evidence="15">The sequence shown here is derived from an EMBL/GenBank/DDBJ whole genome shotgun (WGS) entry which is preliminary data.</text>
</comment>
<dbReference type="InterPro" id="IPR014017">
    <property type="entry name" value="DNA_helicase_UvrD-like_C"/>
</dbReference>
<accession>A0A419WB23</accession>
<dbReference type="GO" id="GO:0003677">
    <property type="term" value="F:DNA binding"/>
    <property type="evidence" value="ECO:0007669"/>
    <property type="project" value="UniProtKB-KW"/>
</dbReference>
<protein>
    <recommendedName>
        <fullName evidence="9">DNA 3'-5' helicase</fullName>
        <ecNumber evidence="9">5.6.2.4</ecNumber>
    </recommendedName>
    <alternativeName>
        <fullName evidence="10">DNA 3'-5' helicase II</fullName>
    </alternativeName>
</protein>
<dbReference type="PANTHER" id="PTHR11070:SF2">
    <property type="entry name" value="ATP-DEPENDENT DNA HELICASE SRS2"/>
    <property type="match status" value="1"/>
</dbReference>
<dbReference type="EC" id="5.6.2.4" evidence="9"/>
<keyword evidence="7" id="KW-0413">Isomerase</keyword>
<evidence type="ECO:0000259" key="13">
    <source>
        <dbReference type="PROSITE" id="PS51198"/>
    </source>
</evidence>
<sequence>MTKIQLSQIQEEVAAFDKGALLVTASAGSGKTRVLTERIKRLVQKTKRKILAITFTNKASEEIRERLQEDIDMQDRLFVGTFHSFCSSVLEKHGSAIGYNQLPLVFSETDDRMKIVEAAIILTPTLKIRYERMDQKQREKFRHDALDIISQIKREVILDENLTEEIDDQSVILVYKNYNEIMSNLNAIDFDDLLYLTYRLFVENSNIAALYRRNYEYICIDEAQDLNKAQYMVLRSLTGDEHKNVMLVGDPKQAIYGFNGSSSKWMTDQFKVDFHPTEIVLYENYRSARKVIEYANKLIPNASDIKNLVKEGVCELYEFDTVDEEAMWIFDKINELLDASKIKDIDEEIRLENIAVLARNKFILYPVEELLKKNNKKYYYKSSVKGLSFESNAGKLLNLALQIKVNPKDQLHISQILSLVKVKGKTALEDIHKACDDGLNKMVLELVLKIKDDGSNFKYLITNLKNKLENVNSVFKEEEDEINLAHYDFTEILKHWYNYAKLIDDKSIASFRNAMALGQTFQNEKNDGLILSTVHTMKGQESEIIFLMGMDDLTFPDYRAVQKGGLELEQEKNNLYVAITRAKRHLYITYPINRAMPWGDIKPRKISRLLPEI</sequence>
<dbReference type="InterPro" id="IPR000212">
    <property type="entry name" value="DNA_helicase_UvrD/REP"/>
</dbReference>
<evidence type="ECO:0000256" key="4">
    <source>
        <dbReference type="ARBA" id="ARBA00022806"/>
    </source>
</evidence>